<evidence type="ECO:0000256" key="3">
    <source>
        <dbReference type="PROSITE-ProRule" id="PRU00221"/>
    </source>
</evidence>
<sequence>MIHIPVDEEYTEQLRKFLLHEGVHHRLREVLVSDIARPSSVPMIIDSDLNDHREEGKVPDPINEIIADRDRWKGDFETEREKKESISSELRKITAERDKLQDELKKLKAKPPSETRKNEQWAPRFIIPGIEFSPDGKWLASRSYDKTMRIRDAGTSTQLIQFTTAYAYLSSTPFSPDGKSIAYPGSASLWDPMTGRERIRLQGSLVMSEPIAFSTNGRLVASGHSTAINVWDTSTGAQRQRLIKPGSEKNIETDTIKHIAFSPDPDSKILASASWWKTVTLWNTSTWTVQRILDVSAAYVHHVAFSPDSKLLATASIDGRIRLWEVVTGSERPSLQTRPSCVSYCVEFSPDGRFIAAGGNHEKVMVWDAKTGALKQELDGHRLGGNVSCLAFSRDSKSLAFGNSDGMLKVFQTS</sequence>
<dbReference type="OrthoDB" id="538223at2759"/>
<dbReference type="InterPro" id="IPR015943">
    <property type="entry name" value="WD40/YVTN_repeat-like_dom_sf"/>
</dbReference>
<evidence type="ECO:0000313" key="6">
    <source>
        <dbReference type="Proteomes" id="UP000006702"/>
    </source>
</evidence>
<keyword evidence="2" id="KW-0677">Repeat</keyword>
<evidence type="ECO:0000313" key="5">
    <source>
        <dbReference type="EMBL" id="EAW17038.1"/>
    </source>
</evidence>
<dbReference type="PANTHER" id="PTHR19848:SF8">
    <property type="entry name" value="F-BOX AND WD REPEAT DOMAIN CONTAINING 7"/>
    <property type="match status" value="1"/>
</dbReference>
<feature type="coiled-coil region" evidence="4">
    <location>
        <begin position="83"/>
        <end position="110"/>
    </location>
</feature>
<dbReference type="EMBL" id="DS027697">
    <property type="protein sequence ID" value="EAW17038.1"/>
    <property type="molecule type" value="Genomic_DNA"/>
</dbReference>
<dbReference type="InterPro" id="IPR011047">
    <property type="entry name" value="Quinoprotein_ADH-like_sf"/>
</dbReference>
<keyword evidence="1 3" id="KW-0853">WD repeat</keyword>
<dbReference type="PROSITE" id="PS50294">
    <property type="entry name" value="WD_REPEATS_REGION"/>
    <property type="match status" value="1"/>
</dbReference>
<organism evidence="5 6">
    <name type="scientific">Neosartorya fischeri (strain ATCC 1020 / DSM 3700 / CBS 544.65 / FGSC A1164 / JCM 1740 / NRRL 181 / WB 181)</name>
    <name type="common">Aspergillus fischerianus</name>
    <dbReference type="NCBI Taxonomy" id="331117"/>
    <lineage>
        <taxon>Eukaryota</taxon>
        <taxon>Fungi</taxon>
        <taxon>Dikarya</taxon>
        <taxon>Ascomycota</taxon>
        <taxon>Pezizomycotina</taxon>
        <taxon>Eurotiomycetes</taxon>
        <taxon>Eurotiomycetidae</taxon>
        <taxon>Eurotiales</taxon>
        <taxon>Aspergillaceae</taxon>
        <taxon>Aspergillus</taxon>
        <taxon>Aspergillus subgen. Fumigati</taxon>
    </lineage>
</organism>
<keyword evidence="4" id="KW-0175">Coiled coil</keyword>
<dbReference type="PROSITE" id="PS50082">
    <property type="entry name" value="WD_REPEATS_2"/>
    <property type="match status" value="2"/>
</dbReference>
<evidence type="ECO:0000256" key="2">
    <source>
        <dbReference type="ARBA" id="ARBA00022737"/>
    </source>
</evidence>
<dbReference type="SUPFAM" id="SSF50998">
    <property type="entry name" value="Quinoprotein alcohol dehydrogenase-like"/>
    <property type="match status" value="1"/>
</dbReference>
<gene>
    <name evidence="5" type="ORF">NFIA_003940</name>
</gene>
<dbReference type="KEGG" id="nfi:NFIA_003940"/>
<name>A1DJZ9_NEOFI</name>
<dbReference type="PROSITE" id="PS00678">
    <property type="entry name" value="WD_REPEATS_1"/>
    <property type="match status" value="1"/>
</dbReference>
<protein>
    <submittedName>
        <fullName evidence="5">WD domain protein</fullName>
    </submittedName>
</protein>
<dbReference type="InterPro" id="IPR019775">
    <property type="entry name" value="WD40_repeat_CS"/>
</dbReference>
<feature type="repeat" description="WD" evidence="3">
    <location>
        <begin position="293"/>
        <end position="334"/>
    </location>
</feature>
<dbReference type="Pfam" id="PF00400">
    <property type="entry name" value="WD40"/>
    <property type="match status" value="5"/>
</dbReference>
<dbReference type="OMA" id="RELECHW"/>
<proteinExistence type="predicted"/>
<dbReference type="PANTHER" id="PTHR19848">
    <property type="entry name" value="WD40 REPEAT PROTEIN"/>
    <property type="match status" value="1"/>
</dbReference>
<evidence type="ECO:0000256" key="1">
    <source>
        <dbReference type="ARBA" id="ARBA00022574"/>
    </source>
</evidence>
<dbReference type="eggNOG" id="KOG0266">
    <property type="taxonomic scope" value="Eukaryota"/>
</dbReference>
<dbReference type="Gene3D" id="2.130.10.10">
    <property type="entry name" value="YVTN repeat-like/Quinoprotein amine dehydrogenase"/>
    <property type="match status" value="3"/>
</dbReference>
<dbReference type="RefSeq" id="XP_001258935.1">
    <property type="nucleotide sequence ID" value="XM_001258934.1"/>
</dbReference>
<dbReference type="GeneID" id="4585626"/>
<evidence type="ECO:0000256" key="4">
    <source>
        <dbReference type="SAM" id="Coils"/>
    </source>
</evidence>
<dbReference type="HOGENOM" id="CLU_664096_0_0_1"/>
<dbReference type="SMART" id="SM00320">
    <property type="entry name" value="WD40"/>
    <property type="match status" value="6"/>
</dbReference>
<feature type="repeat" description="WD" evidence="3">
    <location>
        <begin position="346"/>
        <end position="377"/>
    </location>
</feature>
<dbReference type="STRING" id="331117.A1DJZ9"/>
<reference evidence="6" key="1">
    <citation type="journal article" date="2008" name="PLoS Genet.">
        <title>Genomic islands in the pathogenic filamentous fungus Aspergillus fumigatus.</title>
        <authorList>
            <person name="Fedorova N.D."/>
            <person name="Khaldi N."/>
            <person name="Joardar V.S."/>
            <person name="Maiti R."/>
            <person name="Amedeo P."/>
            <person name="Anderson M.J."/>
            <person name="Crabtree J."/>
            <person name="Silva J.C."/>
            <person name="Badger J.H."/>
            <person name="Albarraq A."/>
            <person name="Angiuoli S."/>
            <person name="Bussey H."/>
            <person name="Bowyer P."/>
            <person name="Cotty P.J."/>
            <person name="Dyer P.S."/>
            <person name="Egan A."/>
            <person name="Galens K."/>
            <person name="Fraser-Liggett C.M."/>
            <person name="Haas B.J."/>
            <person name="Inman J.M."/>
            <person name="Kent R."/>
            <person name="Lemieux S."/>
            <person name="Malavazi I."/>
            <person name="Orvis J."/>
            <person name="Roemer T."/>
            <person name="Ronning C.M."/>
            <person name="Sundaram J.P."/>
            <person name="Sutton G."/>
            <person name="Turner G."/>
            <person name="Venter J.C."/>
            <person name="White O.R."/>
            <person name="Whitty B.R."/>
            <person name="Youngman P."/>
            <person name="Wolfe K.H."/>
            <person name="Goldman G.H."/>
            <person name="Wortman J.R."/>
            <person name="Jiang B."/>
            <person name="Denning D.W."/>
            <person name="Nierman W.C."/>
        </authorList>
    </citation>
    <scope>NUCLEOTIDE SEQUENCE [LARGE SCALE GENOMIC DNA]</scope>
    <source>
        <strain evidence="6">ATCC 1020 / DSM 3700 / CBS 544.65 / FGSC A1164 / JCM 1740 / NRRL 181 / WB 181</strain>
    </source>
</reference>
<keyword evidence="6" id="KW-1185">Reference proteome</keyword>
<dbReference type="AlphaFoldDB" id="A1DJZ9"/>
<dbReference type="CDD" id="cd00200">
    <property type="entry name" value="WD40"/>
    <property type="match status" value="1"/>
</dbReference>
<dbReference type="Proteomes" id="UP000006702">
    <property type="component" value="Unassembled WGS sequence"/>
</dbReference>
<dbReference type="VEuPathDB" id="FungiDB:NFIA_003940"/>
<accession>A1DJZ9</accession>
<dbReference type="InterPro" id="IPR001680">
    <property type="entry name" value="WD40_rpt"/>
</dbReference>